<protein>
    <submittedName>
        <fullName evidence="2">Ndk</fullName>
        <ecNumber evidence="2">2.7.4.6</ecNumber>
    </submittedName>
</protein>
<dbReference type="InterPro" id="IPR036850">
    <property type="entry name" value="NDK-like_dom_sf"/>
</dbReference>
<dbReference type="PRINTS" id="PR01243">
    <property type="entry name" value="NUCDPKINASE"/>
</dbReference>
<dbReference type="EMBL" id="HG994589">
    <property type="protein sequence ID" value="CAF2792018.1"/>
    <property type="molecule type" value="Genomic_DNA"/>
</dbReference>
<sequence>MLSITLEGLKTVKNGPVMLGDINPKDSVFETIRVDFLYFKSSANICCGSDAVVFVEKEVALWFTKGMNLLTGAPLTCLASTNQCSGYNSGRKNQRNEELDVIQDDNDDAMVVLQACLNYSDVETIGVDDFIFF</sequence>
<dbReference type="InterPro" id="IPR034907">
    <property type="entry name" value="NDK-like_dom"/>
</dbReference>
<dbReference type="Pfam" id="PF00334">
    <property type="entry name" value="NDK"/>
    <property type="match status" value="1"/>
</dbReference>
<accession>A0A7R8CHK4</accession>
<name>A0A7R8CHK4_LEPSM</name>
<dbReference type="AlphaFoldDB" id="A0A7R8CHK4"/>
<evidence type="ECO:0000313" key="2">
    <source>
        <dbReference type="EMBL" id="CAF2792018.1"/>
    </source>
</evidence>
<dbReference type="InterPro" id="IPR001564">
    <property type="entry name" value="Nucleoside_diP_kinase"/>
</dbReference>
<dbReference type="EC" id="2.7.4.6" evidence="2"/>
<evidence type="ECO:0000259" key="1">
    <source>
        <dbReference type="Pfam" id="PF00334"/>
    </source>
</evidence>
<dbReference type="GO" id="GO:0006183">
    <property type="term" value="P:GTP biosynthetic process"/>
    <property type="evidence" value="ECO:0007669"/>
    <property type="project" value="InterPro"/>
</dbReference>
<reference evidence="2" key="1">
    <citation type="submission" date="2021-02" db="EMBL/GenBank/DDBJ databases">
        <authorList>
            <person name="Bekaert M."/>
        </authorList>
    </citation>
    <scope>NUCLEOTIDE SEQUENCE</scope>
    <source>
        <strain evidence="2">IoA-00</strain>
    </source>
</reference>
<evidence type="ECO:0000313" key="3">
    <source>
        <dbReference type="Proteomes" id="UP000675881"/>
    </source>
</evidence>
<gene>
    <name evidence="2" type="ORF">LSAA_2608</name>
</gene>
<feature type="domain" description="Nucleoside diphosphate kinase-like" evidence="1">
    <location>
        <begin position="3"/>
        <end position="65"/>
    </location>
</feature>
<dbReference type="GO" id="GO:0004550">
    <property type="term" value="F:nucleoside diphosphate kinase activity"/>
    <property type="evidence" value="ECO:0007669"/>
    <property type="project" value="UniProtKB-EC"/>
</dbReference>
<dbReference type="GO" id="GO:0006228">
    <property type="term" value="P:UTP biosynthetic process"/>
    <property type="evidence" value="ECO:0007669"/>
    <property type="project" value="InterPro"/>
</dbReference>
<dbReference type="Proteomes" id="UP000675881">
    <property type="component" value="Chromosome 10"/>
</dbReference>
<organism evidence="2 3">
    <name type="scientific">Lepeophtheirus salmonis</name>
    <name type="common">Salmon louse</name>
    <name type="synonym">Caligus salmonis</name>
    <dbReference type="NCBI Taxonomy" id="72036"/>
    <lineage>
        <taxon>Eukaryota</taxon>
        <taxon>Metazoa</taxon>
        <taxon>Ecdysozoa</taxon>
        <taxon>Arthropoda</taxon>
        <taxon>Crustacea</taxon>
        <taxon>Multicrustacea</taxon>
        <taxon>Hexanauplia</taxon>
        <taxon>Copepoda</taxon>
        <taxon>Siphonostomatoida</taxon>
        <taxon>Caligidae</taxon>
        <taxon>Lepeophtheirus</taxon>
    </lineage>
</organism>
<keyword evidence="2" id="KW-0808">Transferase</keyword>
<proteinExistence type="predicted"/>
<dbReference type="SUPFAM" id="SSF54919">
    <property type="entry name" value="Nucleoside diphosphate kinase, NDK"/>
    <property type="match status" value="1"/>
</dbReference>
<dbReference type="Gene3D" id="3.30.70.141">
    <property type="entry name" value="Nucleoside diphosphate kinase-like domain"/>
    <property type="match status" value="1"/>
</dbReference>
<dbReference type="GO" id="GO:0006241">
    <property type="term" value="P:CTP biosynthetic process"/>
    <property type="evidence" value="ECO:0007669"/>
    <property type="project" value="InterPro"/>
</dbReference>
<keyword evidence="3" id="KW-1185">Reference proteome</keyword>